<protein>
    <submittedName>
        <fullName evidence="1">Uncharacterized protein</fullName>
    </submittedName>
</protein>
<keyword evidence="2" id="KW-1185">Reference proteome</keyword>
<sequence>MGFSKDKLLVFTKSARYKYQSIENAIKTIETLGYQNNFEVIQTEQDFKQHLFGVILHRMYH</sequence>
<dbReference type="AlphaFoldDB" id="A0A0C5WHY0"/>
<reference evidence="1 2" key="1">
    <citation type="submission" date="2014-02" db="EMBL/GenBank/DDBJ databases">
        <authorList>
            <person name="Young C.-C."/>
            <person name="Hameed A."/>
            <person name="Huang H.-C."/>
            <person name="Shahina M."/>
        </authorList>
    </citation>
    <scope>NUCLEOTIDE SEQUENCE [LARGE SCALE GENOMIC DNA]</scope>
    <source>
        <strain evidence="1 2">CC-SAMT-1</strain>
    </source>
</reference>
<proteinExistence type="predicted"/>
<name>A0A0C5WHY0_9FLAO</name>
<evidence type="ECO:0000313" key="2">
    <source>
        <dbReference type="Proteomes" id="UP000032229"/>
    </source>
</evidence>
<dbReference type="Proteomes" id="UP000032229">
    <property type="component" value="Chromosome"/>
</dbReference>
<dbReference type="STRING" id="1454006.AW14_03255"/>
<organism evidence="1 2">
    <name type="scientific">Siansivirga zeaxanthinifaciens CC-SAMT-1</name>
    <dbReference type="NCBI Taxonomy" id="1454006"/>
    <lineage>
        <taxon>Bacteria</taxon>
        <taxon>Pseudomonadati</taxon>
        <taxon>Bacteroidota</taxon>
        <taxon>Flavobacteriia</taxon>
        <taxon>Flavobacteriales</taxon>
        <taxon>Flavobacteriaceae</taxon>
        <taxon>Siansivirga</taxon>
    </lineage>
</organism>
<accession>A0A0C5WHY0</accession>
<dbReference type="HOGENOM" id="CLU_2920253_0_0_10"/>
<evidence type="ECO:0000313" key="1">
    <source>
        <dbReference type="EMBL" id="AJR04759.1"/>
    </source>
</evidence>
<gene>
    <name evidence="1" type="ORF">AW14_03255</name>
</gene>
<dbReference type="KEGG" id="sze:AW14_03255"/>
<dbReference type="EMBL" id="CP007202">
    <property type="protein sequence ID" value="AJR04759.1"/>
    <property type="molecule type" value="Genomic_DNA"/>
</dbReference>